<dbReference type="Gene3D" id="1.10.10.10">
    <property type="entry name" value="Winged helix-like DNA-binding domain superfamily/Winged helix DNA-binding domain"/>
    <property type="match status" value="1"/>
</dbReference>
<keyword evidence="8" id="KW-1185">Reference proteome</keyword>
<accession>A0A150XH79</accession>
<dbReference type="InterPro" id="IPR000792">
    <property type="entry name" value="Tscrpt_reg_LuxR_C"/>
</dbReference>
<dbReference type="GO" id="GO:0003677">
    <property type="term" value="F:DNA binding"/>
    <property type="evidence" value="ECO:0007669"/>
    <property type="project" value="InterPro"/>
</dbReference>
<dbReference type="PANTHER" id="PTHR43133">
    <property type="entry name" value="RNA POLYMERASE ECF-TYPE SIGMA FACTO"/>
    <property type="match status" value="1"/>
</dbReference>
<evidence type="ECO:0000259" key="5">
    <source>
        <dbReference type="Pfam" id="PF04542"/>
    </source>
</evidence>
<feature type="domain" description="RNA polymerase sigma-70 region 2" evidence="5">
    <location>
        <begin position="28"/>
        <end position="90"/>
    </location>
</feature>
<evidence type="ECO:0000256" key="1">
    <source>
        <dbReference type="ARBA" id="ARBA00010641"/>
    </source>
</evidence>
<evidence type="ECO:0000256" key="4">
    <source>
        <dbReference type="ARBA" id="ARBA00023163"/>
    </source>
</evidence>
<dbReference type="SUPFAM" id="SSF88659">
    <property type="entry name" value="Sigma3 and sigma4 domains of RNA polymerase sigma factors"/>
    <property type="match status" value="1"/>
</dbReference>
<dbReference type="NCBIfam" id="TIGR02985">
    <property type="entry name" value="Sig70_bacteroi1"/>
    <property type="match status" value="1"/>
</dbReference>
<dbReference type="SUPFAM" id="SSF88946">
    <property type="entry name" value="Sigma2 domain of RNA polymerase sigma factors"/>
    <property type="match status" value="1"/>
</dbReference>
<keyword evidence="2" id="KW-0805">Transcription regulation</keyword>
<dbReference type="Gene3D" id="1.10.1740.10">
    <property type="match status" value="1"/>
</dbReference>
<evidence type="ECO:0000259" key="6">
    <source>
        <dbReference type="Pfam" id="PF08281"/>
    </source>
</evidence>
<name>A0A150XH79_9BACT</name>
<dbReference type="GO" id="GO:0006352">
    <property type="term" value="P:DNA-templated transcription initiation"/>
    <property type="evidence" value="ECO:0007669"/>
    <property type="project" value="InterPro"/>
</dbReference>
<evidence type="ECO:0000256" key="3">
    <source>
        <dbReference type="ARBA" id="ARBA00023082"/>
    </source>
</evidence>
<dbReference type="Pfam" id="PF04542">
    <property type="entry name" value="Sigma70_r2"/>
    <property type="match status" value="1"/>
</dbReference>
<sequence length="193" mass="22809">MSNQQDVALQQRLSRGDETAFQETFELYFKVLVLFATKFSLDKEAAEDLVQDVFVKLYEQRDRLQFHSSLKAFLYQSVRNRCIDLIRSTKTREKHHVEIKADTDVEGLNSEELMLQSELQEKIYYSIKQLPEQCQLIFKMNRFEGKKNQEIADELNISKRTVETQISKALKRLREDIYPYLKAVLLAVSFWIS</sequence>
<dbReference type="InterPro" id="IPR013249">
    <property type="entry name" value="RNA_pol_sigma70_r4_t2"/>
</dbReference>
<reference evidence="7 8" key="1">
    <citation type="submission" date="2016-01" db="EMBL/GenBank/DDBJ databases">
        <title>Genome sequencing of Roseivirga spongicola UST030701-084.</title>
        <authorList>
            <person name="Selvaratnam C."/>
            <person name="Thevarajoo S."/>
            <person name="Goh K.M."/>
            <person name="Ee R."/>
            <person name="Chan K.-G."/>
            <person name="Chong C.S."/>
        </authorList>
    </citation>
    <scope>NUCLEOTIDE SEQUENCE [LARGE SCALE GENOMIC DNA]</scope>
    <source>
        <strain evidence="7 8">UST030701-084</strain>
    </source>
</reference>
<protein>
    <recommendedName>
        <fullName evidence="9">HTH luxR-type domain-containing protein</fullName>
    </recommendedName>
</protein>
<dbReference type="InterPro" id="IPR007627">
    <property type="entry name" value="RNA_pol_sigma70_r2"/>
</dbReference>
<dbReference type="InterPro" id="IPR039425">
    <property type="entry name" value="RNA_pol_sigma-70-like"/>
</dbReference>
<dbReference type="CDD" id="cd06171">
    <property type="entry name" value="Sigma70_r4"/>
    <property type="match status" value="1"/>
</dbReference>
<evidence type="ECO:0000256" key="2">
    <source>
        <dbReference type="ARBA" id="ARBA00023015"/>
    </source>
</evidence>
<dbReference type="InterPro" id="IPR013325">
    <property type="entry name" value="RNA_pol_sigma_r2"/>
</dbReference>
<dbReference type="InterPro" id="IPR036388">
    <property type="entry name" value="WH-like_DNA-bd_sf"/>
</dbReference>
<dbReference type="GO" id="GO:0016987">
    <property type="term" value="F:sigma factor activity"/>
    <property type="evidence" value="ECO:0007669"/>
    <property type="project" value="UniProtKB-KW"/>
</dbReference>
<keyword evidence="3" id="KW-0731">Sigma factor</keyword>
<gene>
    <name evidence="7" type="ORF">AWW68_04625</name>
</gene>
<dbReference type="PRINTS" id="PR00038">
    <property type="entry name" value="HTHLUXR"/>
</dbReference>
<dbReference type="EMBL" id="LRPC01000001">
    <property type="protein sequence ID" value="KYG78058.1"/>
    <property type="molecule type" value="Genomic_DNA"/>
</dbReference>
<keyword evidence="4" id="KW-0804">Transcription</keyword>
<dbReference type="Pfam" id="PF08281">
    <property type="entry name" value="Sigma70_r4_2"/>
    <property type="match status" value="1"/>
</dbReference>
<dbReference type="RefSeq" id="WP_068217101.1">
    <property type="nucleotide sequence ID" value="NZ_CP139724.1"/>
</dbReference>
<organism evidence="7 8">
    <name type="scientific">Roseivirga spongicola</name>
    <dbReference type="NCBI Taxonomy" id="333140"/>
    <lineage>
        <taxon>Bacteria</taxon>
        <taxon>Pseudomonadati</taxon>
        <taxon>Bacteroidota</taxon>
        <taxon>Cytophagia</taxon>
        <taxon>Cytophagales</taxon>
        <taxon>Roseivirgaceae</taxon>
        <taxon>Roseivirga</taxon>
    </lineage>
</organism>
<dbReference type="OrthoDB" id="1524077at2"/>
<dbReference type="InterPro" id="IPR013324">
    <property type="entry name" value="RNA_pol_sigma_r3/r4-like"/>
</dbReference>
<dbReference type="InterPro" id="IPR014284">
    <property type="entry name" value="RNA_pol_sigma-70_dom"/>
</dbReference>
<dbReference type="Proteomes" id="UP000075606">
    <property type="component" value="Unassembled WGS sequence"/>
</dbReference>
<comment type="caution">
    <text evidence="7">The sequence shown here is derived from an EMBL/GenBank/DDBJ whole genome shotgun (WGS) entry which is preliminary data.</text>
</comment>
<dbReference type="PANTHER" id="PTHR43133:SF46">
    <property type="entry name" value="RNA POLYMERASE SIGMA-70 FACTOR ECF SUBFAMILY"/>
    <property type="match status" value="1"/>
</dbReference>
<evidence type="ECO:0008006" key="9">
    <source>
        <dbReference type="Google" id="ProtNLM"/>
    </source>
</evidence>
<proteinExistence type="inferred from homology"/>
<dbReference type="AlphaFoldDB" id="A0A150XH79"/>
<evidence type="ECO:0000313" key="8">
    <source>
        <dbReference type="Proteomes" id="UP000075606"/>
    </source>
</evidence>
<evidence type="ECO:0000313" key="7">
    <source>
        <dbReference type="EMBL" id="KYG78058.1"/>
    </source>
</evidence>
<dbReference type="NCBIfam" id="TIGR02937">
    <property type="entry name" value="sigma70-ECF"/>
    <property type="match status" value="1"/>
</dbReference>
<dbReference type="InterPro" id="IPR014327">
    <property type="entry name" value="RNA_pol_sigma70_bacteroid"/>
</dbReference>
<dbReference type="STRING" id="333140.AWW68_04625"/>
<comment type="similarity">
    <text evidence="1">Belongs to the sigma-70 factor family. ECF subfamily.</text>
</comment>
<feature type="domain" description="RNA polymerase sigma factor 70 region 4 type 2" evidence="6">
    <location>
        <begin position="121"/>
        <end position="173"/>
    </location>
</feature>